<feature type="transmembrane region" description="Helical" evidence="1">
    <location>
        <begin position="81"/>
        <end position="101"/>
    </location>
</feature>
<evidence type="ECO:0000256" key="1">
    <source>
        <dbReference type="SAM" id="Phobius"/>
    </source>
</evidence>
<protein>
    <submittedName>
        <fullName evidence="2">Uncharacterized protein</fullName>
    </submittedName>
</protein>
<keyword evidence="3" id="KW-1185">Reference proteome</keyword>
<accession>A0A3N4JW95</accession>
<keyword evidence="1" id="KW-0812">Transmembrane</keyword>
<dbReference type="OrthoDB" id="10599957at2759"/>
<evidence type="ECO:0000313" key="2">
    <source>
        <dbReference type="EMBL" id="RPA97974.1"/>
    </source>
</evidence>
<proteinExistence type="predicted"/>
<dbReference type="AlphaFoldDB" id="A0A3N4JW95"/>
<dbReference type="Proteomes" id="UP000276215">
    <property type="component" value="Unassembled WGS sequence"/>
</dbReference>
<feature type="transmembrane region" description="Helical" evidence="1">
    <location>
        <begin position="171"/>
        <end position="192"/>
    </location>
</feature>
<organism evidence="2 3">
    <name type="scientific">Choiromyces venosus 120613-1</name>
    <dbReference type="NCBI Taxonomy" id="1336337"/>
    <lineage>
        <taxon>Eukaryota</taxon>
        <taxon>Fungi</taxon>
        <taxon>Dikarya</taxon>
        <taxon>Ascomycota</taxon>
        <taxon>Pezizomycotina</taxon>
        <taxon>Pezizomycetes</taxon>
        <taxon>Pezizales</taxon>
        <taxon>Tuberaceae</taxon>
        <taxon>Choiromyces</taxon>
    </lineage>
</organism>
<name>A0A3N4JW95_9PEZI</name>
<feature type="transmembrane region" description="Helical" evidence="1">
    <location>
        <begin position="128"/>
        <end position="150"/>
    </location>
</feature>
<feature type="transmembrane region" description="Helical" evidence="1">
    <location>
        <begin position="47"/>
        <end position="69"/>
    </location>
</feature>
<evidence type="ECO:0000313" key="3">
    <source>
        <dbReference type="Proteomes" id="UP000276215"/>
    </source>
</evidence>
<keyword evidence="1" id="KW-0472">Membrane</keyword>
<gene>
    <name evidence="2" type="ORF">L873DRAFT_1082470</name>
</gene>
<sequence length="197" mass="23124">MGTVVFCRFCFSFLVSFALEEHAERFPLVFLRWLAVLPYLEAYYRCFFRFSILVSLFFVLTYFPVLMIFHDRYDCYDYTKIPHGLCFSISIPSSYLFRLLLPFFSIKFGYSSCAYLPPLPPFCCFSHFFFHNVFLSKSSCISFVGGYLFAGYIVRSPLPFFPALSISCCSMLYFFPFHFTFISFVLYLFVYFGGGGR</sequence>
<reference evidence="2 3" key="1">
    <citation type="journal article" date="2018" name="Nat. Ecol. Evol.">
        <title>Pezizomycetes genomes reveal the molecular basis of ectomycorrhizal truffle lifestyle.</title>
        <authorList>
            <person name="Murat C."/>
            <person name="Payen T."/>
            <person name="Noel B."/>
            <person name="Kuo A."/>
            <person name="Morin E."/>
            <person name="Chen J."/>
            <person name="Kohler A."/>
            <person name="Krizsan K."/>
            <person name="Balestrini R."/>
            <person name="Da Silva C."/>
            <person name="Montanini B."/>
            <person name="Hainaut M."/>
            <person name="Levati E."/>
            <person name="Barry K.W."/>
            <person name="Belfiori B."/>
            <person name="Cichocki N."/>
            <person name="Clum A."/>
            <person name="Dockter R.B."/>
            <person name="Fauchery L."/>
            <person name="Guy J."/>
            <person name="Iotti M."/>
            <person name="Le Tacon F."/>
            <person name="Lindquist E.A."/>
            <person name="Lipzen A."/>
            <person name="Malagnac F."/>
            <person name="Mello A."/>
            <person name="Molinier V."/>
            <person name="Miyauchi S."/>
            <person name="Poulain J."/>
            <person name="Riccioni C."/>
            <person name="Rubini A."/>
            <person name="Sitrit Y."/>
            <person name="Splivallo R."/>
            <person name="Traeger S."/>
            <person name="Wang M."/>
            <person name="Zifcakova L."/>
            <person name="Wipf D."/>
            <person name="Zambonelli A."/>
            <person name="Paolocci F."/>
            <person name="Nowrousian M."/>
            <person name="Ottonello S."/>
            <person name="Baldrian P."/>
            <person name="Spatafora J.W."/>
            <person name="Henrissat B."/>
            <person name="Nagy L.G."/>
            <person name="Aury J.M."/>
            <person name="Wincker P."/>
            <person name="Grigoriev I.V."/>
            <person name="Bonfante P."/>
            <person name="Martin F.M."/>
        </authorList>
    </citation>
    <scope>NUCLEOTIDE SEQUENCE [LARGE SCALE GENOMIC DNA]</scope>
    <source>
        <strain evidence="2 3">120613-1</strain>
    </source>
</reference>
<dbReference type="EMBL" id="ML120400">
    <property type="protein sequence ID" value="RPA97974.1"/>
    <property type="molecule type" value="Genomic_DNA"/>
</dbReference>
<keyword evidence="1" id="KW-1133">Transmembrane helix</keyword>